<accession>A0ABQ6WEZ4</accession>
<proteinExistence type="predicted"/>
<evidence type="ECO:0000313" key="2">
    <source>
        <dbReference type="Proteomes" id="UP000325395"/>
    </source>
</evidence>
<name>A0ABQ6WEZ4_9EURO</name>
<protein>
    <submittedName>
        <fullName evidence="1">Uncharacterized protein</fullName>
    </submittedName>
</protein>
<dbReference type="Proteomes" id="UP000325395">
    <property type="component" value="Unassembled WGS sequence"/>
</dbReference>
<sequence>MHPISIPCLAPRFQTEVCSLLYRVSRYITFQKVKRGWSRLPEYHGTATVSSVKDTGVYSGKKISGNHQDRYYLTKSPHPLVVGSDSAGCGNSVGARKDPADHTSTHGIVIEDLLLSTYYLRWVTL</sequence>
<organism evidence="1 2">
    <name type="scientific">Aspergillus pseudocaelatus</name>
    <dbReference type="NCBI Taxonomy" id="1825620"/>
    <lineage>
        <taxon>Eukaryota</taxon>
        <taxon>Fungi</taxon>
        <taxon>Dikarya</taxon>
        <taxon>Ascomycota</taxon>
        <taxon>Pezizomycotina</taxon>
        <taxon>Eurotiomycetes</taxon>
        <taxon>Eurotiomycetidae</taxon>
        <taxon>Eurotiales</taxon>
        <taxon>Aspergillaceae</taxon>
        <taxon>Aspergillus</taxon>
        <taxon>Aspergillus subgen. Circumdati</taxon>
    </lineage>
</organism>
<reference evidence="1 2" key="1">
    <citation type="submission" date="2019-04" db="EMBL/GenBank/DDBJ databases">
        <authorList>
            <consortium name="DOE Joint Genome Institute"/>
            <person name="Mondo S."/>
            <person name="Kjaerbolling I."/>
            <person name="Vesth T."/>
            <person name="Frisvad J.C."/>
            <person name="Nybo J.L."/>
            <person name="Theobald S."/>
            <person name="Kildgaard S."/>
            <person name="Isbrandt T."/>
            <person name="Kuo A."/>
            <person name="Sato A."/>
            <person name="Lyhne E.K."/>
            <person name="Kogle M.E."/>
            <person name="Wiebenga A."/>
            <person name="Kun R.S."/>
            <person name="Lubbers R.J."/>
            <person name="Makela M.R."/>
            <person name="Barry K."/>
            <person name="Chovatia M."/>
            <person name="Clum A."/>
            <person name="Daum C."/>
            <person name="Haridas S."/>
            <person name="He G."/>
            <person name="LaButti K."/>
            <person name="Lipzen A."/>
            <person name="Riley R."/>
            <person name="Salamov A."/>
            <person name="Simmons B.A."/>
            <person name="Magnuson J.K."/>
            <person name="Henrissat B."/>
            <person name="Mortensen U.H."/>
            <person name="Larsen T.O."/>
            <person name="Devries R.P."/>
            <person name="Grigoriev I.V."/>
            <person name="Machida M."/>
            <person name="Baker S.E."/>
            <person name="Andersen M.R."/>
            <person name="Cantor M.N."/>
            <person name="Hua S.X."/>
        </authorList>
    </citation>
    <scope>NUCLEOTIDE SEQUENCE [LARGE SCALE GENOMIC DNA]</scope>
    <source>
        <strain evidence="1 2">CBS 117616</strain>
    </source>
</reference>
<dbReference type="EMBL" id="ML735763">
    <property type="protein sequence ID" value="KAE8415714.1"/>
    <property type="molecule type" value="Genomic_DNA"/>
</dbReference>
<keyword evidence="2" id="KW-1185">Reference proteome</keyword>
<gene>
    <name evidence="1" type="ORF">BDV36DRAFT_262404</name>
</gene>
<evidence type="ECO:0000313" key="1">
    <source>
        <dbReference type="EMBL" id="KAE8415714.1"/>
    </source>
</evidence>